<feature type="coiled-coil region" evidence="2">
    <location>
        <begin position="148"/>
        <end position="202"/>
    </location>
</feature>
<keyword evidence="1" id="KW-0802">TPR repeat</keyword>
<organism evidence="5 6">
    <name type="scientific">Aquisphaera giovannonii</name>
    <dbReference type="NCBI Taxonomy" id="406548"/>
    <lineage>
        <taxon>Bacteria</taxon>
        <taxon>Pseudomonadati</taxon>
        <taxon>Planctomycetota</taxon>
        <taxon>Planctomycetia</taxon>
        <taxon>Isosphaerales</taxon>
        <taxon>Isosphaeraceae</taxon>
        <taxon>Aquisphaera</taxon>
    </lineage>
</organism>
<dbReference type="InterPro" id="IPR011990">
    <property type="entry name" value="TPR-like_helical_dom_sf"/>
</dbReference>
<sequence precursor="true">MSGLRRGYRTKAMLAAAILGSLGSARADDQPSGTSTKHRPRPQGPGVAVGATGGIGWRNYWVPYFAVGLPDGEVAYYVPPPILYTPAGPVIGAGPLAAPVPVSIQRGPLAPAPPPGLVPEPAPKRPGPAPIARKESARAAQLVVLGDRHFKAANVKRAEERYQQAEKLDPSSATAQLRMAQVAIVRERYAEAAQRLRDAQTAQPGWIAATPDIQSLYGEPQEFARHLNRLESHLQAHPEDRDAWLVLGAEWYLSGRTARAADVFARIDDPHRKPDIALAAFLEATRQH</sequence>
<dbReference type="InterPro" id="IPR019734">
    <property type="entry name" value="TPR_rpt"/>
</dbReference>
<evidence type="ECO:0000313" key="6">
    <source>
        <dbReference type="Proteomes" id="UP000324233"/>
    </source>
</evidence>
<feature type="repeat" description="TPR" evidence="1">
    <location>
        <begin position="139"/>
        <end position="172"/>
    </location>
</feature>
<dbReference type="RefSeq" id="WP_246196401.1">
    <property type="nucleotide sequence ID" value="NZ_CP042997.1"/>
</dbReference>
<reference evidence="5 6" key="1">
    <citation type="submission" date="2019-08" db="EMBL/GenBank/DDBJ databases">
        <title>Deep-cultivation of Planctomycetes and their phenomic and genomic characterization uncovers novel biology.</title>
        <authorList>
            <person name="Wiegand S."/>
            <person name="Jogler M."/>
            <person name="Boedeker C."/>
            <person name="Pinto D."/>
            <person name="Vollmers J."/>
            <person name="Rivas-Marin E."/>
            <person name="Kohn T."/>
            <person name="Peeters S.H."/>
            <person name="Heuer A."/>
            <person name="Rast P."/>
            <person name="Oberbeckmann S."/>
            <person name="Bunk B."/>
            <person name="Jeske O."/>
            <person name="Meyerdierks A."/>
            <person name="Storesund J.E."/>
            <person name="Kallscheuer N."/>
            <person name="Luecker S."/>
            <person name="Lage O.M."/>
            <person name="Pohl T."/>
            <person name="Merkel B.J."/>
            <person name="Hornburger P."/>
            <person name="Mueller R.-W."/>
            <person name="Bruemmer F."/>
            <person name="Labrenz M."/>
            <person name="Spormann A.M."/>
            <person name="Op den Camp H."/>
            <person name="Overmann J."/>
            <person name="Amann R."/>
            <person name="Jetten M.S.M."/>
            <person name="Mascher T."/>
            <person name="Medema M.H."/>
            <person name="Devos D.P."/>
            <person name="Kaster A.-K."/>
            <person name="Ovreas L."/>
            <person name="Rohde M."/>
            <person name="Galperin M.Y."/>
            <person name="Jogler C."/>
        </authorList>
    </citation>
    <scope>NUCLEOTIDE SEQUENCE [LARGE SCALE GENOMIC DNA]</scope>
    <source>
        <strain evidence="5 6">OJF2</strain>
    </source>
</reference>
<dbReference type="Pfam" id="PF13432">
    <property type="entry name" value="TPR_16"/>
    <property type="match status" value="2"/>
</dbReference>
<dbReference type="EMBL" id="CP042997">
    <property type="protein sequence ID" value="QEH32796.1"/>
    <property type="molecule type" value="Genomic_DNA"/>
</dbReference>
<proteinExistence type="predicted"/>
<feature type="chain" id="PRO_5022780599" evidence="4">
    <location>
        <begin position="28"/>
        <end position="288"/>
    </location>
</feature>
<evidence type="ECO:0000313" key="5">
    <source>
        <dbReference type="EMBL" id="QEH32796.1"/>
    </source>
</evidence>
<name>A0A5B9VWG2_9BACT</name>
<evidence type="ECO:0000256" key="1">
    <source>
        <dbReference type="PROSITE-ProRule" id="PRU00339"/>
    </source>
</evidence>
<dbReference type="Gene3D" id="1.25.40.10">
    <property type="entry name" value="Tetratricopeptide repeat domain"/>
    <property type="match status" value="1"/>
</dbReference>
<protein>
    <submittedName>
        <fullName evidence="5">Cellulose synthase subunit BcsC</fullName>
    </submittedName>
</protein>
<evidence type="ECO:0000256" key="4">
    <source>
        <dbReference type="SAM" id="SignalP"/>
    </source>
</evidence>
<evidence type="ECO:0000256" key="2">
    <source>
        <dbReference type="SAM" id="Coils"/>
    </source>
</evidence>
<dbReference type="PROSITE" id="PS50005">
    <property type="entry name" value="TPR"/>
    <property type="match status" value="1"/>
</dbReference>
<feature type="region of interest" description="Disordered" evidence="3">
    <location>
        <begin position="111"/>
        <end position="133"/>
    </location>
</feature>
<evidence type="ECO:0000256" key="3">
    <source>
        <dbReference type="SAM" id="MobiDB-lite"/>
    </source>
</evidence>
<gene>
    <name evidence="5" type="ORF">OJF2_12800</name>
</gene>
<feature type="region of interest" description="Disordered" evidence="3">
    <location>
        <begin position="24"/>
        <end position="49"/>
    </location>
</feature>
<dbReference type="AlphaFoldDB" id="A0A5B9VWG2"/>
<dbReference type="KEGG" id="agv:OJF2_12800"/>
<dbReference type="SUPFAM" id="SSF48452">
    <property type="entry name" value="TPR-like"/>
    <property type="match status" value="1"/>
</dbReference>
<keyword evidence="6" id="KW-1185">Reference proteome</keyword>
<feature type="signal peptide" evidence="4">
    <location>
        <begin position="1"/>
        <end position="27"/>
    </location>
</feature>
<accession>A0A5B9VWG2</accession>
<keyword evidence="2" id="KW-0175">Coiled coil</keyword>
<dbReference type="Proteomes" id="UP000324233">
    <property type="component" value="Chromosome"/>
</dbReference>
<feature type="compositionally biased region" description="Pro residues" evidence="3">
    <location>
        <begin position="111"/>
        <end position="129"/>
    </location>
</feature>
<keyword evidence="4" id="KW-0732">Signal</keyword>